<dbReference type="PANTHER" id="PTHR13056:SF0">
    <property type="entry name" value="VACUOLAR FUSION PROTEIN CCZ1 HOMOLOG-RELATED"/>
    <property type="match status" value="1"/>
</dbReference>
<evidence type="ECO:0000256" key="2">
    <source>
        <dbReference type="SAM" id="MobiDB-lite"/>
    </source>
</evidence>
<dbReference type="EMBL" id="AZGZ01000002">
    <property type="protein sequence ID" value="KZZ96957.1"/>
    <property type="molecule type" value="Genomic_DNA"/>
</dbReference>
<dbReference type="InterPro" id="IPR013176">
    <property type="entry name" value="Ccz1"/>
</dbReference>
<evidence type="ECO:0000259" key="3">
    <source>
        <dbReference type="Pfam" id="PF19031"/>
    </source>
</evidence>
<accession>A0A168CSH4</accession>
<organism evidence="4 5">
    <name type="scientific">Ascosphaera apis ARSEF 7405</name>
    <dbReference type="NCBI Taxonomy" id="392613"/>
    <lineage>
        <taxon>Eukaryota</taxon>
        <taxon>Fungi</taxon>
        <taxon>Dikarya</taxon>
        <taxon>Ascomycota</taxon>
        <taxon>Pezizomycotina</taxon>
        <taxon>Eurotiomycetes</taxon>
        <taxon>Eurotiomycetidae</taxon>
        <taxon>Onygenales</taxon>
        <taxon>Ascosphaeraceae</taxon>
        <taxon>Ascosphaera</taxon>
    </lineage>
</organism>
<dbReference type="GO" id="GO:0035658">
    <property type="term" value="C:Mon1-Ccz1 complex"/>
    <property type="evidence" value="ECO:0007669"/>
    <property type="project" value="InterPro"/>
</dbReference>
<keyword evidence="5" id="KW-1185">Reference proteome</keyword>
<feature type="compositionally biased region" description="Polar residues" evidence="2">
    <location>
        <begin position="451"/>
        <end position="460"/>
    </location>
</feature>
<dbReference type="InterPro" id="IPR043987">
    <property type="entry name" value="CCZ1/INTU/HSP4_longin_1"/>
</dbReference>
<name>A0A168CSH4_9EURO</name>
<feature type="domain" description="CCZ1/INTU/HSP4 first Longin" evidence="3">
    <location>
        <begin position="15"/>
        <end position="155"/>
    </location>
</feature>
<evidence type="ECO:0000313" key="5">
    <source>
        <dbReference type="Proteomes" id="UP000242877"/>
    </source>
</evidence>
<dbReference type="PANTHER" id="PTHR13056">
    <property type="entry name" value="VACUOLAR FUSION PROTEIN CCZ1 HOMOLOG-RELATED"/>
    <property type="match status" value="1"/>
</dbReference>
<feature type="region of interest" description="Disordered" evidence="2">
    <location>
        <begin position="428"/>
        <end position="463"/>
    </location>
</feature>
<sequence length="730" mass="82029">MPPTERGLITPAHISYFTIYNPTLSRSDETLSEQIVFYYSQTEQEGHSRNENGGRQGKERNERLRQIGLAQGMVAFARNFSDHEIDTVETDQGRLILKELEHDWWILVSIDFTRICSPTDSPASGTTNLHAEYSSREISPAHLLLQQLLKAHSIFLLHHGASLAELYQRFPKDFFSSLLERFWTNFIWNWDILLHGNPAVDLFNGLKVCDSGELGFGVGEEEWGSGERDVLEDLVSRTDGLVDIVASRFGDAPQTGTGDRGAHDSASLANRGDGWLGRNDIPSSTDGVFFSGVGAMTKQSVIQISRWMEWIFRFGEDAYGVRRDPLRRRRLSKARANHKEEHRAHPPASQNRRESHASSSLTPNIPPPLIAITEPTSSGSTNDKRTPSNERNTPPPRGRQPSLPDALNFSADALMKVLTLGYGSAWGNSSTSNEVQEASGNESEIPKTPSGERSSPTRNENGGHFILGLKGNLSIEHDGDRHAEHRILLRRLNVSLKDADADQELTAVVYVRQPFMFTFLFEPSTEALKSSSLYRDFHHQLAPLWKPLLASTSPREFTNHAQFFSFQRNRDPNSQPLYDVIFDRENQVVHSNLPNIPDAGVPATTQISRSDALNIHTQILQTYLDTRNSANEFERTIKTNRNWWILWLRMEQQSNTGDGNGDLDMKIQSCAKEAFLVRRAVDNASGSMAVRSTRILRDMGGPGVWTGPMKLAEIGLDARRYVESLLDFNR</sequence>
<evidence type="ECO:0000256" key="1">
    <source>
        <dbReference type="ARBA" id="ARBA00005352"/>
    </source>
</evidence>
<proteinExistence type="inferred from homology"/>
<evidence type="ECO:0000313" key="4">
    <source>
        <dbReference type="EMBL" id="KZZ96957.1"/>
    </source>
</evidence>
<dbReference type="GO" id="GO:0016192">
    <property type="term" value="P:vesicle-mediated transport"/>
    <property type="evidence" value="ECO:0007669"/>
    <property type="project" value="InterPro"/>
</dbReference>
<protein>
    <recommendedName>
        <fullName evidence="3">CCZ1/INTU/HSP4 first Longin domain-containing protein</fullName>
    </recommendedName>
</protein>
<reference evidence="4 5" key="1">
    <citation type="journal article" date="2016" name="Genome Biol. Evol.">
        <title>Divergent and convergent evolution of fungal pathogenicity.</title>
        <authorList>
            <person name="Shang Y."/>
            <person name="Xiao G."/>
            <person name="Zheng P."/>
            <person name="Cen K."/>
            <person name="Zhan S."/>
            <person name="Wang C."/>
        </authorList>
    </citation>
    <scope>NUCLEOTIDE SEQUENCE [LARGE SCALE GENOMIC DNA]</scope>
    <source>
        <strain evidence="4 5">ARSEF 7405</strain>
    </source>
</reference>
<comment type="similarity">
    <text evidence="1">Belongs to the CCZ1 family.</text>
</comment>
<dbReference type="OrthoDB" id="240546at2759"/>
<dbReference type="Proteomes" id="UP000242877">
    <property type="component" value="Unassembled WGS sequence"/>
</dbReference>
<feature type="region of interest" description="Disordered" evidence="2">
    <location>
        <begin position="252"/>
        <end position="278"/>
    </location>
</feature>
<feature type="region of interest" description="Disordered" evidence="2">
    <location>
        <begin position="333"/>
        <end position="405"/>
    </location>
</feature>
<dbReference type="AlphaFoldDB" id="A0A168CSH4"/>
<comment type="caution">
    <text evidence="4">The sequence shown here is derived from an EMBL/GenBank/DDBJ whole genome shotgun (WGS) entry which is preliminary data.</text>
</comment>
<feature type="compositionally biased region" description="Polar residues" evidence="2">
    <location>
        <begin position="428"/>
        <end position="442"/>
    </location>
</feature>
<gene>
    <name evidence="4" type="ORF">AAP_00600</name>
</gene>
<dbReference type="VEuPathDB" id="FungiDB:AAP_00600"/>
<dbReference type="Pfam" id="PF19031">
    <property type="entry name" value="Intu_longin_1"/>
    <property type="match status" value="1"/>
</dbReference>